<sequence>MTQTADETVPTPDVPALDVSDLDPAVRPQDDLYRHVNGAWIARTPIPEDKPMTGAFVQLRDASEQAVRDIITTIEPGAVGSEAQQIADLYASFMDADAVEAAGASPLAEPLAAIAAVGSAEELLGLVGRHTRRGVRGLLDLEAESDPGDPSRSVMFVGQGGLGLPDEEYYRLEDYADIRRAYRDHVARSLALAGLDDAEARADAVLALETDVAACHWDKVRTRDLREMYNLMTLRQLEESAPGLPFVAWLDGLGVPHEAVAELVVTQPSFFSDVAGLLTPERLPDWRSWAAWSLVSSRSPYLASAFVQERFGFYGTVLSGTPVLKERWKRGVDLVEGALGEAVGRVYVERHFSPVAKERMDTLVANLIEAYRRSITGLEWMTDETRERALDKLGKFRSKIGYPTRWRDYSSLEIVPGDLIGNVERATAFSVERDIAKIGAPVDREEWLMTPQTVNAYYHPLRNEIVFPAAILQPPFFSETADDAVNYGGIGAVIGHEIGHGFDDQGSTCDGDGRLQNWWTDADRTAFEELTKVLVEQYDALSPQQAPDLHVNGSLTIGENIGDLGGLAIAHLAHAIAQEGAEAGEIDGYTPDQRLFLSWATVWQTKSRDELVRQRLATDPHSPPEFRCNQIVRNLDPFYAAFDLAPGDGLWLDPEQRVSIW</sequence>
<evidence type="ECO:0000256" key="5">
    <source>
        <dbReference type="ARBA" id="ARBA00022801"/>
    </source>
</evidence>
<evidence type="ECO:0000256" key="6">
    <source>
        <dbReference type="ARBA" id="ARBA00022833"/>
    </source>
</evidence>
<accession>A0A1H2MYI8</accession>
<dbReference type="PROSITE" id="PS51885">
    <property type="entry name" value="NEPRILYSIN"/>
    <property type="match status" value="1"/>
</dbReference>
<dbReference type="InterPro" id="IPR018497">
    <property type="entry name" value="Peptidase_M13_C"/>
</dbReference>
<dbReference type="InterPro" id="IPR042089">
    <property type="entry name" value="Peptidase_M13_dom_2"/>
</dbReference>
<organism evidence="11 12">
    <name type="scientific">Microlunatus sagamiharensis</name>
    <dbReference type="NCBI Taxonomy" id="546874"/>
    <lineage>
        <taxon>Bacteria</taxon>
        <taxon>Bacillati</taxon>
        <taxon>Actinomycetota</taxon>
        <taxon>Actinomycetes</taxon>
        <taxon>Propionibacteriales</taxon>
        <taxon>Propionibacteriaceae</taxon>
        <taxon>Microlunatus</taxon>
    </lineage>
</organism>
<dbReference type="EMBL" id="LT629799">
    <property type="protein sequence ID" value="SDU98200.1"/>
    <property type="molecule type" value="Genomic_DNA"/>
</dbReference>
<keyword evidence="3" id="KW-0645">Protease</keyword>
<dbReference type="GO" id="GO:0004222">
    <property type="term" value="F:metalloendopeptidase activity"/>
    <property type="evidence" value="ECO:0007669"/>
    <property type="project" value="InterPro"/>
</dbReference>
<reference evidence="12" key="1">
    <citation type="submission" date="2016-10" db="EMBL/GenBank/DDBJ databases">
        <authorList>
            <person name="Varghese N."/>
            <person name="Submissions S."/>
        </authorList>
    </citation>
    <scope>NUCLEOTIDE SEQUENCE [LARGE SCALE GENOMIC DNA]</scope>
    <source>
        <strain evidence="12">DSM 21743</strain>
    </source>
</reference>
<keyword evidence="7" id="KW-0482">Metalloprotease</keyword>
<evidence type="ECO:0000259" key="10">
    <source>
        <dbReference type="Pfam" id="PF05649"/>
    </source>
</evidence>
<dbReference type="GO" id="GO:0046872">
    <property type="term" value="F:metal ion binding"/>
    <property type="evidence" value="ECO:0007669"/>
    <property type="project" value="UniProtKB-KW"/>
</dbReference>
<protein>
    <submittedName>
        <fullName evidence="11">Endothelin-converting enzyme Metallo peptidase. MEROPS family M13</fullName>
    </submittedName>
</protein>
<gene>
    <name evidence="11" type="ORF">SAMN04488544_2958</name>
</gene>
<keyword evidence="5" id="KW-0378">Hydrolase</keyword>
<keyword evidence="4" id="KW-0479">Metal-binding</keyword>
<dbReference type="Gene3D" id="1.10.1380.10">
    <property type="entry name" value="Neutral endopeptidase , domain2"/>
    <property type="match status" value="1"/>
</dbReference>
<dbReference type="Pfam" id="PF01431">
    <property type="entry name" value="Peptidase_M13"/>
    <property type="match status" value="1"/>
</dbReference>
<dbReference type="PANTHER" id="PTHR11733:SF167">
    <property type="entry name" value="FI17812P1-RELATED"/>
    <property type="match status" value="1"/>
</dbReference>
<dbReference type="InterPro" id="IPR008753">
    <property type="entry name" value="Peptidase_M13_N"/>
</dbReference>
<keyword evidence="6" id="KW-0862">Zinc</keyword>
<proteinExistence type="inferred from homology"/>
<dbReference type="PRINTS" id="PR00786">
    <property type="entry name" value="NEPRILYSIN"/>
</dbReference>
<evidence type="ECO:0000259" key="9">
    <source>
        <dbReference type="Pfam" id="PF01431"/>
    </source>
</evidence>
<evidence type="ECO:0000313" key="11">
    <source>
        <dbReference type="EMBL" id="SDU98200.1"/>
    </source>
</evidence>
<dbReference type="PANTHER" id="PTHR11733">
    <property type="entry name" value="ZINC METALLOPROTEASE FAMILY M13 NEPRILYSIN-RELATED"/>
    <property type="match status" value="1"/>
</dbReference>
<evidence type="ECO:0000256" key="3">
    <source>
        <dbReference type="ARBA" id="ARBA00022670"/>
    </source>
</evidence>
<dbReference type="InterPro" id="IPR000718">
    <property type="entry name" value="Peptidase_M13"/>
</dbReference>
<name>A0A1H2MYI8_9ACTN</name>
<feature type="domain" description="Peptidase M13 N-terminal" evidence="10">
    <location>
        <begin position="28"/>
        <end position="403"/>
    </location>
</feature>
<feature type="region of interest" description="Disordered" evidence="8">
    <location>
        <begin position="1"/>
        <end position="22"/>
    </location>
</feature>
<dbReference type="Gene3D" id="3.40.390.10">
    <property type="entry name" value="Collagenase (Catalytic Domain)"/>
    <property type="match status" value="1"/>
</dbReference>
<dbReference type="GO" id="GO:0005886">
    <property type="term" value="C:plasma membrane"/>
    <property type="evidence" value="ECO:0007669"/>
    <property type="project" value="TreeGrafter"/>
</dbReference>
<dbReference type="Proteomes" id="UP000198825">
    <property type="component" value="Chromosome I"/>
</dbReference>
<dbReference type="Pfam" id="PF05649">
    <property type="entry name" value="Peptidase_M13_N"/>
    <property type="match status" value="1"/>
</dbReference>
<dbReference type="InterPro" id="IPR024079">
    <property type="entry name" value="MetalloPept_cat_dom_sf"/>
</dbReference>
<keyword evidence="12" id="KW-1185">Reference proteome</keyword>
<evidence type="ECO:0000313" key="12">
    <source>
        <dbReference type="Proteomes" id="UP000198825"/>
    </source>
</evidence>
<dbReference type="CDD" id="cd08662">
    <property type="entry name" value="M13"/>
    <property type="match status" value="1"/>
</dbReference>
<dbReference type="GO" id="GO:0016485">
    <property type="term" value="P:protein processing"/>
    <property type="evidence" value="ECO:0007669"/>
    <property type="project" value="TreeGrafter"/>
</dbReference>
<feature type="domain" description="Peptidase M13 C-terminal" evidence="9">
    <location>
        <begin position="455"/>
        <end position="658"/>
    </location>
</feature>
<evidence type="ECO:0000256" key="4">
    <source>
        <dbReference type="ARBA" id="ARBA00022723"/>
    </source>
</evidence>
<dbReference type="STRING" id="546874.SAMN04488544_2958"/>
<dbReference type="AlphaFoldDB" id="A0A1H2MYI8"/>
<comment type="cofactor">
    <cofactor evidence="1">
        <name>Zn(2+)</name>
        <dbReference type="ChEBI" id="CHEBI:29105"/>
    </cofactor>
</comment>
<evidence type="ECO:0000256" key="1">
    <source>
        <dbReference type="ARBA" id="ARBA00001947"/>
    </source>
</evidence>
<evidence type="ECO:0000256" key="2">
    <source>
        <dbReference type="ARBA" id="ARBA00007357"/>
    </source>
</evidence>
<evidence type="ECO:0000256" key="8">
    <source>
        <dbReference type="SAM" id="MobiDB-lite"/>
    </source>
</evidence>
<evidence type="ECO:0000256" key="7">
    <source>
        <dbReference type="ARBA" id="ARBA00023049"/>
    </source>
</evidence>
<dbReference type="RefSeq" id="WP_231918173.1">
    <property type="nucleotide sequence ID" value="NZ_LT629799.1"/>
</dbReference>
<comment type="similarity">
    <text evidence="2">Belongs to the peptidase M13 family.</text>
</comment>
<dbReference type="SUPFAM" id="SSF55486">
    <property type="entry name" value="Metalloproteases ('zincins'), catalytic domain"/>
    <property type="match status" value="1"/>
</dbReference>